<dbReference type="PROSITE" id="PS00375">
    <property type="entry name" value="UDPGT"/>
    <property type="match status" value="1"/>
</dbReference>
<dbReference type="InterPro" id="IPR002213">
    <property type="entry name" value="UDP_glucos_trans"/>
</dbReference>
<comment type="caution">
    <text evidence="4">The sequence shown here is derived from an EMBL/GenBank/DDBJ whole genome shotgun (WGS) entry which is preliminary data.</text>
</comment>
<name>A0A8J5I874_ZINOF</name>
<dbReference type="PANTHER" id="PTHR48047">
    <property type="entry name" value="GLYCOSYLTRANSFERASE"/>
    <property type="match status" value="1"/>
</dbReference>
<gene>
    <name evidence="4" type="ORF">ZIOFF_000407</name>
</gene>
<dbReference type="CDD" id="cd03784">
    <property type="entry name" value="GT1_Gtf-like"/>
    <property type="match status" value="1"/>
</dbReference>
<proteinExistence type="inferred from homology"/>
<evidence type="ECO:0000256" key="1">
    <source>
        <dbReference type="ARBA" id="ARBA00009995"/>
    </source>
</evidence>
<dbReference type="FunFam" id="3.40.50.2000:FF:000063">
    <property type="entry name" value="Glycosyltransferase"/>
    <property type="match status" value="1"/>
</dbReference>
<dbReference type="PANTHER" id="PTHR48047:SF19">
    <property type="entry name" value="GLYCOSYLTRANSFERASE"/>
    <property type="match status" value="1"/>
</dbReference>
<accession>A0A8J5I874</accession>
<dbReference type="AlphaFoldDB" id="A0A8J5I874"/>
<evidence type="ECO:0000313" key="5">
    <source>
        <dbReference type="Proteomes" id="UP000734854"/>
    </source>
</evidence>
<dbReference type="Pfam" id="PF00201">
    <property type="entry name" value="UDPGT"/>
    <property type="match status" value="1"/>
</dbReference>
<sequence length="603" mass="67031">MSHQSTMLLDREKEVTRSLHSYKIARLNGLIKTQSSSLNQTSLLTELQKRSKELNLVHKSVNFTLPVQALSQPLTMKWWDPLLKCGSHHPNVKGWGSACTEARTVCNLVLKTMADDLHIFFLPFLSPGHMIPMVDLARLFSGRGIKATVVTTTGNVPLVKPTVDLANTDASLRHTIQLLPLRLPCSEAGIPEGYENLAAFPNPDDLFQLTAATDRLEPSFSLLLKTHRPDCVVVDFFYPWATRVAQEASVPSLLFTGSNFFSSAIIKIVIVGELNQGDLETERLIEVPGIPQKIHLKLSNLSYVVLHPNEFSHRMVESLHRTHGTVVNSLYELERDYVDRAPNSRDHRFWFVGPVSLQNRGMDMKMVRGSSGAASGSADHFLSWLETKRPRSVLYVCFGSVARFTATQLREIARGLDASDRPFIWVVGNAGEISEWLPEGFVNRVVGGGKGMLVQGWAPQLLILNHEAVGGFVTHCGWNSCLEAIAAGVPVITWPLFAEQILNEKLLVNVHRVGISIGVISCGNKAEERTMVNNEQLKEAVDELMGSGEEAEERRKRARELGETARRAIEEGGSSHQAMTCLIEELIRLKTVGLNRENEDEKK</sequence>
<dbReference type="InterPro" id="IPR035595">
    <property type="entry name" value="UDP_glycos_trans_CS"/>
</dbReference>
<dbReference type="SUPFAM" id="SSF53756">
    <property type="entry name" value="UDP-Glycosyltransferase/glycogen phosphorylase"/>
    <property type="match status" value="1"/>
</dbReference>
<organism evidence="4 5">
    <name type="scientific">Zingiber officinale</name>
    <name type="common">Ginger</name>
    <name type="synonym">Amomum zingiber</name>
    <dbReference type="NCBI Taxonomy" id="94328"/>
    <lineage>
        <taxon>Eukaryota</taxon>
        <taxon>Viridiplantae</taxon>
        <taxon>Streptophyta</taxon>
        <taxon>Embryophyta</taxon>
        <taxon>Tracheophyta</taxon>
        <taxon>Spermatophyta</taxon>
        <taxon>Magnoliopsida</taxon>
        <taxon>Liliopsida</taxon>
        <taxon>Zingiberales</taxon>
        <taxon>Zingiberaceae</taxon>
        <taxon>Zingiber</taxon>
    </lineage>
</organism>
<keyword evidence="2" id="KW-0808">Transferase</keyword>
<keyword evidence="3" id="KW-0175">Coiled coil</keyword>
<protein>
    <recommendedName>
        <fullName evidence="6">Glycosyltransferase</fullName>
    </recommendedName>
</protein>
<keyword evidence="5" id="KW-1185">Reference proteome</keyword>
<comment type="similarity">
    <text evidence="1">Belongs to the UDP-glycosyltransferase family.</text>
</comment>
<feature type="coiled-coil region" evidence="3">
    <location>
        <begin position="534"/>
        <end position="561"/>
    </location>
</feature>
<evidence type="ECO:0000313" key="4">
    <source>
        <dbReference type="EMBL" id="KAG6535435.1"/>
    </source>
</evidence>
<reference evidence="4 5" key="1">
    <citation type="submission" date="2020-08" db="EMBL/GenBank/DDBJ databases">
        <title>Plant Genome Project.</title>
        <authorList>
            <person name="Zhang R.-G."/>
        </authorList>
    </citation>
    <scope>NUCLEOTIDE SEQUENCE [LARGE SCALE GENOMIC DNA]</scope>
    <source>
        <tissue evidence="4">Rhizome</tissue>
    </source>
</reference>
<dbReference type="Proteomes" id="UP000734854">
    <property type="component" value="Unassembled WGS sequence"/>
</dbReference>
<dbReference type="Gene3D" id="3.40.50.2000">
    <property type="entry name" value="Glycogen Phosphorylase B"/>
    <property type="match status" value="2"/>
</dbReference>
<evidence type="ECO:0000256" key="2">
    <source>
        <dbReference type="ARBA" id="ARBA00022679"/>
    </source>
</evidence>
<evidence type="ECO:0008006" key="6">
    <source>
        <dbReference type="Google" id="ProtNLM"/>
    </source>
</evidence>
<evidence type="ECO:0000256" key="3">
    <source>
        <dbReference type="SAM" id="Coils"/>
    </source>
</evidence>
<dbReference type="EMBL" id="JACMSC010000001">
    <property type="protein sequence ID" value="KAG6535435.1"/>
    <property type="molecule type" value="Genomic_DNA"/>
</dbReference>
<dbReference type="GO" id="GO:0035251">
    <property type="term" value="F:UDP-glucosyltransferase activity"/>
    <property type="evidence" value="ECO:0007669"/>
    <property type="project" value="TreeGrafter"/>
</dbReference>